<evidence type="ECO:0000256" key="2">
    <source>
        <dbReference type="SAM" id="SignalP"/>
    </source>
</evidence>
<proteinExistence type="predicted"/>
<keyword evidence="2" id="KW-0732">Signal</keyword>
<feature type="compositionally biased region" description="Basic and acidic residues" evidence="1">
    <location>
        <begin position="384"/>
        <end position="395"/>
    </location>
</feature>
<evidence type="ECO:0000313" key="4">
    <source>
        <dbReference type="Proteomes" id="UP001432322"/>
    </source>
</evidence>
<feature type="non-terminal residue" evidence="3">
    <location>
        <position position="530"/>
    </location>
</feature>
<name>A0AAV5VKL7_9BILA</name>
<dbReference type="AlphaFoldDB" id="A0AAV5VKL7"/>
<evidence type="ECO:0000313" key="3">
    <source>
        <dbReference type="EMBL" id="GMT18627.1"/>
    </source>
</evidence>
<reference evidence="3" key="1">
    <citation type="submission" date="2023-10" db="EMBL/GenBank/DDBJ databases">
        <title>Genome assembly of Pristionchus species.</title>
        <authorList>
            <person name="Yoshida K."/>
            <person name="Sommer R.J."/>
        </authorList>
    </citation>
    <scope>NUCLEOTIDE SEQUENCE</scope>
    <source>
        <strain evidence="3">RS5133</strain>
    </source>
</reference>
<feature type="region of interest" description="Disordered" evidence="1">
    <location>
        <begin position="354"/>
        <end position="395"/>
    </location>
</feature>
<feature type="signal peptide" evidence="2">
    <location>
        <begin position="1"/>
        <end position="26"/>
    </location>
</feature>
<feature type="non-terminal residue" evidence="3">
    <location>
        <position position="1"/>
    </location>
</feature>
<protein>
    <submittedName>
        <fullName evidence="3">Uncharacterized protein</fullName>
    </submittedName>
</protein>
<dbReference type="Proteomes" id="UP001432322">
    <property type="component" value="Unassembled WGS sequence"/>
</dbReference>
<comment type="caution">
    <text evidence="3">The sequence shown here is derived from an EMBL/GenBank/DDBJ whole genome shotgun (WGS) entry which is preliminary data.</text>
</comment>
<organism evidence="3 4">
    <name type="scientific">Pristionchus fissidentatus</name>
    <dbReference type="NCBI Taxonomy" id="1538716"/>
    <lineage>
        <taxon>Eukaryota</taxon>
        <taxon>Metazoa</taxon>
        <taxon>Ecdysozoa</taxon>
        <taxon>Nematoda</taxon>
        <taxon>Chromadorea</taxon>
        <taxon>Rhabditida</taxon>
        <taxon>Rhabditina</taxon>
        <taxon>Diplogasteromorpha</taxon>
        <taxon>Diplogasteroidea</taxon>
        <taxon>Neodiplogasteridae</taxon>
        <taxon>Pristionchus</taxon>
    </lineage>
</organism>
<dbReference type="EMBL" id="BTSY01000003">
    <property type="protein sequence ID" value="GMT18627.1"/>
    <property type="molecule type" value="Genomic_DNA"/>
</dbReference>
<gene>
    <name evidence="3" type="ORF">PFISCL1PPCAC_9924</name>
</gene>
<keyword evidence="4" id="KW-1185">Reference proteome</keyword>
<feature type="chain" id="PRO_5044022959" evidence="2">
    <location>
        <begin position="27"/>
        <end position="530"/>
    </location>
</feature>
<accession>A0AAV5VKL7</accession>
<evidence type="ECO:0000256" key="1">
    <source>
        <dbReference type="SAM" id="MobiDB-lite"/>
    </source>
</evidence>
<sequence length="530" mass="59625">TSSRYRNAPMISLIAVLSLLVGLSRADSFLRLCSESDSIHNTVIPECVARAARQELRELTDEERTWVVDAFRKERAVAPRQQWENILDPPGVYQLIERLDTRLASRHLSLPYWDTSIELRLNQPGDSILFHPSFLLRSRRRRDRRLNPVVRPKTRFERRIRNPRDDKTARRLQSQRTRKLLKAIRRHKQSELLFLLFEMGDLFTRISTPLACPTLSSHLSCSSNSSSPLPMLSPSARCSSTINEDNCYKSHCIADICTVVIETPIPTVPRTTVSSTTIPLTTAAPTTVTPPTVEPTLIVFNETEPDNSTHVHLASVDGVATLSDDVVQLLSSREATTPSTTTVVLPLTVKKNRSKQNGWYRNKPKSRETTTTTTSVPKKRDKVPRRAPDNSDEEMRAPSLHFAAAGKLMYTSDPSQRDLIDFRPVNLPPQGRHVERSQHSEMDLHWQSPTFVPQVFIPITVIEGPWRGPHRIKRSEGAKILANGMNSPIGYTSSTHGHEVNGSSALFIINVPDPELSGPIVEFNITVTDK</sequence>